<name>A0AAP0NGM0_LIQFO</name>
<feature type="domain" description="Helicase ATP-binding" evidence="7">
    <location>
        <begin position="154"/>
        <end position="341"/>
    </location>
</feature>
<evidence type="ECO:0000256" key="4">
    <source>
        <dbReference type="ARBA" id="ARBA00022840"/>
    </source>
</evidence>
<dbReference type="InterPro" id="IPR036053">
    <property type="entry name" value="PABP-dom"/>
</dbReference>
<evidence type="ECO:0000259" key="9">
    <source>
        <dbReference type="PROSITE" id="PS51309"/>
    </source>
</evidence>
<feature type="domain" description="DEAD-box RNA helicase Q" evidence="8">
    <location>
        <begin position="123"/>
        <end position="151"/>
    </location>
</feature>
<dbReference type="Pfam" id="PF00658">
    <property type="entry name" value="MLLE"/>
    <property type="match status" value="1"/>
</dbReference>
<dbReference type="InterPro" id="IPR027417">
    <property type="entry name" value="P-loop_NTPase"/>
</dbReference>
<dbReference type="Pfam" id="PF00270">
    <property type="entry name" value="DEAD"/>
    <property type="match status" value="1"/>
</dbReference>
<keyword evidence="4" id="KW-0067">ATP-binding</keyword>
<evidence type="ECO:0000256" key="1">
    <source>
        <dbReference type="ARBA" id="ARBA00022741"/>
    </source>
</evidence>
<comment type="caution">
    <text evidence="10">The sequence shown here is derived from an EMBL/GenBank/DDBJ whole genome shotgun (WGS) entry which is preliminary data.</text>
</comment>
<dbReference type="PANTHER" id="PTHR47960">
    <property type="entry name" value="DEAD-BOX ATP-DEPENDENT RNA HELICASE 50"/>
    <property type="match status" value="1"/>
</dbReference>
<evidence type="ECO:0000313" key="10">
    <source>
        <dbReference type="EMBL" id="KAK9271460.1"/>
    </source>
</evidence>
<dbReference type="InterPro" id="IPR011545">
    <property type="entry name" value="DEAD/DEAH_box_helicase_dom"/>
</dbReference>
<dbReference type="SMART" id="SM00487">
    <property type="entry name" value="DEXDc"/>
    <property type="match status" value="1"/>
</dbReference>
<dbReference type="Gene3D" id="3.40.50.300">
    <property type="entry name" value="P-loop containing nucleotide triphosphate hydrolases"/>
    <property type="match status" value="1"/>
</dbReference>
<sequence>MKGTARRTLVNFSLSSGLFSSSPFLSSSKRYPLAKLPTPSRVFLGFKPLCTTATSTTTTTTTTSTTVEKDQAVHSMKHNILLEKLRMRQLKGTAKTPKTKTPPLDNTAEKNLQNESEQTEVVSGFEELGLSDEVIQAVMEMDVFVPTEIQCIGIPAVLDGKNVVLGSDTGSGTTLAYMLPIVQLLRRDEALAGTQMNPKCPRAVVLCPTKELSEQVFHVAESIGHHVQFRSAMVSDGGCSRPQADLSNIPIDMVVGTPGIVLQQIEEGNMVYDDIKYLVLDEADTMFDSGLGPEICKFLGPLKDRGLKSDDQGLQIVLVISKMTKMLCEQQFSLVERLERDNAGKVAGILLEMDQREVFQLIESPDALKVKVAEAMMSLV</sequence>
<evidence type="ECO:0000256" key="6">
    <source>
        <dbReference type="SAM" id="MobiDB-lite"/>
    </source>
</evidence>
<gene>
    <name evidence="10" type="ORF">L1049_027051</name>
</gene>
<dbReference type="GO" id="GO:0005524">
    <property type="term" value="F:ATP binding"/>
    <property type="evidence" value="ECO:0007669"/>
    <property type="project" value="UniProtKB-KW"/>
</dbReference>
<dbReference type="InterPro" id="IPR002004">
    <property type="entry name" value="PABP_HYD_C"/>
</dbReference>
<dbReference type="EMBL" id="JBBPBK010000014">
    <property type="protein sequence ID" value="KAK9271460.1"/>
    <property type="molecule type" value="Genomic_DNA"/>
</dbReference>
<evidence type="ECO:0000259" key="8">
    <source>
        <dbReference type="PROSITE" id="PS51195"/>
    </source>
</evidence>
<evidence type="ECO:0000256" key="3">
    <source>
        <dbReference type="ARBA" id="ARBA00022806"/>
    </source>
</evidence>
<dbReference type="CDD" id="cd00268">
    <property type="entry name" value="DEADc"/>
    <property type="match status" value="1"/>
</dbReference>
<dbReference type="SUPFAM" id="SSF52540">
    <property type="entry name" value="P-loop containing nucleoside triphosphate hydrolases"/>
    <property type="match status" value="1"/>
</dbReference>
<evidence type="ECO:0000256" key="2">
    <source>
        <dbReference type="ARBA" id="ARBA00022801"/>
    </source>
</evidence>
<feature type="domain" description="PABC" evidence="9">
    <location>
        <begin position="307"/>
        <end position="380"/>
    </location>
</feature>
<evidence type="ECO:0000313" key="11">
    <source>
        <dbReference type="Proteomes" id="UP001415857"/>
    </source>
</evidence>
<dbReference type="InterPro" id="IPR014001">
    <property type="entry name" value="Helicase_ATP-bd"/>
</dbReference>
<dbReference type="SUPFAM" id="SSF63570">
    <property type="entry name" value="PABC (PABP) domain"/>
    <property type="match status" value="1"/>
</dbReference>
<evidence type="ECO:0000259" key="7">
    <source>
        <dbReference type="PROSITE" id="PS51192"/>
    </source>
</evidence>
<dbReference type="InterPro" id="IPR014014">
    <property type="entry name" value="RNA_helicase_DEAD_Q_motif"/>
</dbReference>
<evidence type="ECO:0008006" key="12">
    <source>
        <dbReference type="Google" id="ProtNLM"/>
    </source>
</evidence>
<keyword evidence="1" id="KW-0547">Nucleotide-binding</keyword>
<evidence type="ECO:0000256" key="5">
    <source>
        <dbReference type="PROSITE-ProRule" id="PRU00552"/>
    </source>
</evidence>
<dbReference type="SMART" id="SM00517">
    <property type="entry name" value="PolyA"/>
    <property type="match status" value="1"/>
</dbReference>
<feature type="compositionally biased region" description="Polar residues" evidence="6">
    <location>
        <begin position="109"/>
        <end position="118"/>
    </location>
</feature>
<dbReference type="GO" id="GO:0003724">
    <property type="term" value="F:RNA helicase activity"/>
    <property type="evidence" value="ECO:0007669"/>
    <property type="project" value="InterPro"/>
</dbReference>
<accession>A0AAP0NGM0</accession>
<feature type="short sequence motif" description="Q motif" evidence="5">
    <location>
        <begin position="123"/>
        <end position="151"/>
    </location>
</feature>
<dbReference type="InterPro" id="IPR044742">
    <property type="entry name" value="DEAD/DEAH_RhlB"/>
</dbReference>
<dbReference type="PROSITE" id="PS51195">
    <property type="entry name" value="Q_MOTIF"/>
    <property type="match status" value="1"/>
</dbReference>
<keyword evidence="2" id="KW-0378">Hydrolase</keyword>
<dbReference type="AlphaFoldDB" id="A0AAP0NGM0"/>
<dbReference type="Proteomes" id="UP001415857">
    <property type="component" value="Unassembled WGS sequence"/>
</dbReference>
<organism evidence="10 11">
    <name type="scientific">Liquidambar formosana</name>
    <name type="common">Formosan gum</name>
    <dbReference type="NCBI Taxonomy" id="63359"/>
    <lineage>
        <taxon>Eukaryota</taxon>
        <taxon>Viridiplantae</taxon>
        <taxon>Streptophyta</taxon>
        <taxon>Embryophyta</taxon>
        <taxon>Tracheophyta</taxon>
        <taxon>Spermatophyta</taxon>
        <taxon>Magnoliopsida</taxon>
        <taxon>eudicotyledons</taxon>
        <taxon>Gunneridae</taxon>
        <taxon>Pentapetalae</taxon>
        <taxon>Saxifragales</taxon>
        <taxon>Altingiaceae</taxon>
        <taxon>Liquidambar</taxon>
    </lineage>
</organism>
<keyword evidence="3" id="KW-0347">Helicase</keyword>
<dbReference type="PROSITE" id="PS51309">
    <property type="entry name" value="PABC"/>
    <property type="match status" value="1"/>
</dbReference>
<feature type="region of interest" description="Disordered" evidence="6">
    <location>
        <begin position="92"/>
        <end position="118"/>
    </location>
</feature>
<dbReference type="Gene3D" id="1.10.1900.10">
    <property type="entry name" value="c-terminal domain of poly(a) binding protein"/>
    <property type="match status" value="1"/>
</dbReference>
<dbReference type="PROSITE" id="PS51192">
    <property type="entry name" value="HELICASE_ATP_BIND_1"/>
    <property type="match status" value="1"/>
</dbReference>
<dbReference type="GO" id="GO:0003723">
    <property type="term" value="F:RNA binding"/>
    <property type="evidence" value="ECO:0007669"/>
    <property type="project" value="InterPro"/>
</dbReference>
<dbReference type="GO" id="GO:0016787">
    <property type="term" value="F:hydrolase activity"/>
    <property type="evidence" value="ECO:0007669"/>
    <property type="project" value="UniProtKB-KW"/>
</dbReference>
<reference evidence="10 11" key="1">
    <citation type="journal article" date="2024" name="Plant J.">
        <title>Genome sequences and population genomics reveal climatic adaptation and genomic divergence between two closely related sweetgum species.</title>
        <authorList>
            <person name="Xu W.Q."/>
            <person name="Ren C.Q."/>
            <person name="Zhang X.Y."/>
            <person name="Comes H.P."/>
            <person name="Liu X.H."/>
            <person name="Li Y.G."/>
            <person name="Kettle C.J."/>
            <person name="Jalonen R."/>
            <person name="Gaisberger H."/>
            <person name="Ma Y.Z."/>
            <person name="Qiu Y.X."/>
        </authorList>
    </citation>
    <scope>NUCLEOTIDE SEQUENCE [LARGE SCALE GENOMIC DNA]</scope>
    <source>
        <strain evidence="10">Hangzhou</strain>
    </source>
</reference>
<protein>
    <recommendedName>
        <fullName evidence="12">RNA helicase</fullName>
    </recommendedName>
</protein>
<proteinExistence type="predicted"/>
<keyword evidence="11" id="KW-1185">Reference proteome</keyword>